<dbReference type="OrthoDB" id="272171at2759"/>
<feature type="region of interest" description="Disordered" evidence="2">
    <location>
        <begin position="293"/>
        <end position="360"/>
    </location>
</feature>
<keyword evidence="4" id="KW-1185">Reference proteome</keyword>
<dbReference type="EMBL" id="LR877148">
    <property type="protein sequence ID" value="CAD2214944.1"/>
    <property type="molecule type" value="Genomic_DNA"/>
</dbReference>
<accession>A0A7G2C778</accession>
<sequence>MTFLKKIVAFKVGHTECIGYVFSEDLTELRVYTYRSVHYSPAQLERMRAKIREEEELLTSLRDKKAGLQERLRTTSASDSSAEEMLLRFAVQSVERIPPAEWSSFYANTSSSDARLVCSTVIEILKNEPAKRPLSWADIRPFLLRPDFVKVISGSDQKSLSSEMYNAILEKDALYSVDLSQESRCVVSLHRWITAYMDYQRAKYFDSTNRETVEQIENTRICEESAEQRRVSLEKELHFMEGGCVYRRTANVVKITPSQVVRSLDDCTLTGSRQMFVLEEEKCVPLSEVVQVTSTDHSTPLGGSLRQYPQSDRESKSEEGDRRDPNDALPEDCSSEMTPVPHQDTTSVTACPSTPDEPVEIEKAGHPQLAELQSLLYTLRGDLNALLEEHHTVCEEYLELYSECQRLKAQTTSKADSPCAATERSVDARRELLLCKSVINILRASRKNDRHCLATPNKNLVDNTSEFLRGVLSSLS</sequence>
<dbReference type="Gene3D" id="1.20.920.20">
    <property type="match status" value="1"/>
</dbReference>
<proteinExistence type="predicted"/>
<dbReference type="VEuPathDB" id="TriTrypDB:ADEAN_000239700"/>
<protein>
    <submittedName>
        <fullName evidence="3">Uncharacterized protein</fullName>
    </submittedName>
</protein>
<evidence type="ECO:0000313" key="4">
    <source>
        <dbReference type="Proteomes" id="UP000515908"/>
    </source>
</evidence>
<reference evidence="3 4" key="1">
    <citation type="submission" date="2020-08" db="EMBL/GenBank/DDBJ databases">
        <authorList>
            <person name="Newling K."/>
            <person name="Davey J."/>
            <person name="Forrester S."/>
        </authorList>
    </citation>
    <scope>NUCLEOTIDE SEQUENCE [LARGE SCALE GENOMIC DNA]</scope>
    <source>
        <strain evidence="4">Crithidia deanei Carvalho (ATCC PRA-265)</strain>
    </source>
</reference>
<feature type="compositionally biased region" description="Polar residues" evidence="2">
    <location>
        <begin position="343"/>
        <end position="352"/>
    </location>
</feature>
<name>A0A7G2C778_9TRYP</name>
<dbReference type="Proteomes" id="UP000515908">
    <property type="component" value="Chromosome 04"/>
</dbReference>
<evidence type="ECO:0000313" key="3">
    <source>
        <dbReference type="EMBL" id="CAD2214944.1"/>
    </source>
</evidence>
<gene>
    <name evidence="3" type="ORF">ADEAN_000239700</name>
</gene>
<organism evidence="3 4">
    <name type="scientific">Angomonas deanei</name>
    <dbReference type="NCBI Taxonomy" id="59799"/>
    <lineage>
        <taxon>Eukaryota</taxon>
        <taxon>Discoba</taxon>
        <taxon>Euglenozoa</taxon>
        <taxon>Kinetoplastea</taxon>
        <taxon>Metakinetoplastina</taxon>
        <taxon>Trypanosomatida</taxon>
        <taxon>Trypanosomatidae</taxon>
        <taxon>Strigomonadinae</taxon>
        <taxon>Angomonas</taxon>
    </lineage>
</organism>
<evidence type="ECO:0000256" key="2">
    <source>
        <dbReference type="SAM" id="MobiDB-lite"/>
    </source>
</evidence>
<keyword evidence="1" id="KW-0175">Coiled coil</keyword>
<feature type="coiled-coil region" evidence="1">
    <location>
        <begin position="44"/>
        <end position="71"/>
    </location>
</feature>
<feature type="compositionally biased region" description="Basic and acidic residues" evidence="2">
    <location>
        <begin position="311"/>
        <end position="326"/>
    </location>
</feature>
<evidence type="ECO:0000256" key="1">
    <source>
        <dbReference type="SAM" id="Coils"/>
    </source>
</evidence>
<dbReference type="AlphaFoldDB" id="A0A7G2C778"/>